<dbReference type="PANTHER" id="PTHR24320">
    <property type="entry name" value="RETINOL DEHYDROGENASE"/>
    <property type="match status" value="1"/>
</dbReference>
<dbReference type="InterPro" id="IPR036291">
    <property type="entry name" value="NAD(P)-bd_dom_sf"/>
</dbReference>
<dbReference type="Proteomes" id="UP000247810">
    <property type="component" value="Unassembled WGS sequence"/>
</dbReference>
<dbReference type="OrthoDB" id="191139at2759"/>
<name>A0A319DEL1_9EURO</name>
<evidence type="ECO:0000256" key="3">
    <source>
        <dbReference type="ARBA" id="ARBA00023002"/>
    </source>
</evidence>
<proteinExistence type="inferred from homology"/>
<dbReference type="VEuPathDB" id="FungiDB:BO71DRAFT_449225"/>
<comment type="similarity">
    <text evidence="1">Belongs to the short-chain dehydrogenases/reductases (SDR) family.</text>
</comment>
<organism evidence="5 6">
    <name type="scientific">Aspergillus ellipticus CBS 707.79</name>
    <dbReference type="NCBI Taxonomy" id="1448320"/>
    <lineage>
        <taxon>Eukaryota</taxon>
        <taxon>Fungi</taxon>
        <taxon>Dikarya</taxon>
        <taxon>Ascomycota</taxon>
        <taxon>Pezizomycotina</taxon>
        <taxon>Eurotiomycetes</taxon>
        <taxon>Eurotiomycetidae</taxon>
        <taxon>Eurotiales</taxon>
        <taxon>Aspergillaceae</taxon>
        <taxon>Aspergillus</taxon>
        <taxon>Aspergillus subgen. Circumdati</taxon>
    </lineage>
</organism>
<evidence type="ECO:0000313" key="5">
    <source>
        <dbReference type="EMBL" id="PYH95711.1"/>
    </source>
</evidence>
<dbReference type="PANTHER" id="PTHR24320:SF272">
    <property type="entry name" value="NAD(P)-BINDING ROSSMANN-FOLD SUPERFAMILY PROTEIN"/>
    <property type="match status" value="1"/>
</dbReference>
<keyword evidence="3" id="KW-0560">Oxidoreductase</keyword>
<protein>
    <submittedName>
        <fullName evidence="5">Putative short-chain dehydrogenase/reductase</fullName>
    </submittedName>
</protein>
<gene>
    <name evidence="5" type="ORF">BO71DRAFT_449225</name>
</gene>
<keyword evidence="2" id="KW-0521">NADP</keyword>
<dbReference type="GO" id="GO:0016491">
    <property type="term" value="F:oxidoreductase activity"/>
    <property type="evidence" value="ECO:0007669"/>
    <property type="project" value="UniProtKB-KW"/>
</dbReference>
<evidence type="ECO:0000313" key="6">
    <source>
        <dbReference type="Proteomes" id="UP000247810"/>
    </source>
</evidence>
<dbReference type="PRINTS" id="PR00081">
    <property type="entry name" value="GDHRDH"/>
</dbReference>
<feature type="region of interest" description="Disordered" evidence="4">
    <location>
        <begin position="1"/>
        <end position="28"/>
    </location>
</feature>
<dbReference type="Pfam" id="PF00106">
    <property type="entry name" value="adh_short"/>
    <property type="match status" value="1"/>
</dbReference>
<dbReference type="EMBL" id="KZ825849">
    <property type="protein sequence ID" value="PYH95711.1"/>
    <property type="molecule type" value="Genomic_DNA"/>
</dbReference>
<keyword evidence="6" id="KW-1185">Reference proteome</keyword>
<dbReference type="Gene3D" id="3.40.50.720">
    <property type="entry name" value="NAD(P)-binding Rossmann-like Domain"/>
    <property type="match status" value="1"/>
</dbReference>
<dbReference type="InterPro" id="IPR002347">
    <property type="entry name" value="SDR_fam"/>
</dbReference>
<dbReference type="SUPFAM" id="SSF51735">
    <property type="entry name" value="NAD(P)-binding Rossmann-fold domains"/>
    <property type="match status" value="1"/>
</dbReference>
<sequence>MGTSLAPGNNMSPRYTAAHLDPQGAGDARPTALQIIQDEGVERQLTGKVIVITGATSGIGIETARALSATGATLFLTARDPIKAKKTLAGILEPGRVSLIEMDLDSFSSIRAGAKRILSASGQLNILISNAGVMGLQDYTLTEDGIEAHFSGNYLGGFLLFQLLKKALLTSATPEFHSRVVVVTSSAHRAATLPASDNYNFEKEAYDHKIAYNRAKLAAVYMANSIERMYAAQSLHATSVHPGAINTNISRNMPPGFVESIVSNPYVLKILKSAEQGAATTVWAAVGKEWEGKGGRYLEDCKEAERGDDDGRIFGAGWVKQTYNAEEEDRLWGDALRMVGLEEA</sequence>
<evidence type="ECO:0000256" key="4">
    <source>
        <dbReference type="SAM" id="MobiDB-lite"/>
    </source>
</evidence>
<evidence type="ECO:0000256" key="1">
    <source>
        <dbReference type="ARBA" id="ARBA00006484"/>
    </source>
</evidence>
<dbReference type="STRING" id="1448320.A0A319DEL1"/>
<reference evidence="5 6" key="1">
    <citation type="submission" date="2018-02" db="EMBL/GenBank/DDBJ databases">
        <title>The genomes of Aspergillus section Nigri reveals drivers in fungal speciation.</title>
        <authorList>
            <consortium name="DOE Joint Genome Institute"/>
            <person name="Vesth T.C."/>
            <person name="Nybo J."/>
            <person name="Theobald S."/>
            <person name="Brandl J."/>
            <person name="Frisvad J.C."/>
            <person name="Nielsen K.F."/>
            <person name="Lyhne E.K."/>
            <person name="Kogle M.E."/>
            <person name="Kuo A."/>
            <person name="Riley R."/>
            <person name="Clum A."/>
            <person name="Nolan M."/>
            <person name="Lipzen A."/>
            <person name="Salamov A."/>
            <person name="Henrissat B."/>
            <person name="Wiebenga A."/>
            <person name="De vries R.P."/>
            <person name="Grigoriev I.V."/>
            <person name="Mortensen U.H."/>
            <person name="Andersen M.R."/>
            <person name="Baker S.E."/>
        </authorList>
    </citation>
    <scope>NUCLEOTIDE SEQUENCE [LARGE SCALE GENOMIC DNA]</scope>
    <source>
        <strain evidence="5 6">CBS 707.79</strain>
    </source>
</reference>
<dbReference type="AlphaFoldDB" id="A0A319DEL1"/>
<accession>A0A319DEL1</accession>
<evidence type="ECO:0000256" key="2">
    <source>
        <dbReference type="ARBA" id="ARBA00022857"/>
    </source>
</evidence>
<feature type="compositionally biased region" description="Polar residues" evidence="4">
    <location>
        <begin position="1"/>
        <end position="13"/>
    </location>
</feature>